<evidence type="ECO:0000256" key="2">
    <source>
        <dbReference type="ARBA" id="ARBA00022679"/>
    </source>
</evidence>
<keyword evidence="8" id="KW-1185">Reference proteome</keyword>
<dbReference type="Pfam" id="PF00644">
    <property type="entry name" value="PARP"/>
    <property type="match status" value="1"/>
</dbReference>
<dbReference type="GO" id="GO:0003950">
    <property type="term" value="F:NAD+ poly-ADP-ribosyltransferase activity"/>
    <property type="evidence" value="ECO:0007669"/>
    <property type="project" value="UniProtKB-UniRule"/>
</dbReference>
<dbReference type="GO" id="GO:0070212">
    <property type="term" value="P:protein poly-ADP-ribosylation"/>
    <property type="evidence" value="ECO:0007669"/>
    <property type="project" value="TreeGrafter"/>
</dbReference>
<reference evidence="7" key="1">
    <citation type="submission" date="2023-04" db="EMBL/GenBank/DDBJ databases">
        <authorList>
            <person name="Vijverberg K."/>
            <person name="Xiong W."/>
            <person name="Schranz E."/>
        </authorList>
    </citation>
    <scope>NUCLEOTIDE SEQUENCE</scope>
</reference>
<evidence type="ECO:0000256" key="3">
    <source>
        <dbReference type="ARBA" id="ARBA00023027"/>
    </source>
</evidence>
<name>A0AA36E2B6_LACSI</name>
<feature type="domain" description="PARP catalytic" evidence="5">
    <location>
        <begin position="1"/>
        <end position="140"/>
    </location>
</feature>
<dbReference type="EC" id="2.4.2.-" evidence="4"/>
<dbReference type="PANTHER" id="PTHR10459:SF80">
    <property type="entry name" value="POLY [ADP-RIBOSE] POLYMERASE 1"/>
    <property type="match status" value="1"/>
</dbReference>
<dbReference type="GO" id="GO:1990404">
    <property type="term" value="F:NAD+-protein mono-ADP-ribosyltransferase activity"/>
    <property type="evidence" value="ECO:0007669"/>
    <property type="project" value="TreeGrafter"/>
</dbReference>
<dbReference type="InterPro" id="IPR036930">
    <property type="entry name" value="WGR_dom_sf"/>
</dbReference>
<evidence type="ECO:0000256" key="4">
    <source>
        <dbReference type="RuleBase" id="RU362114"/>
    </source>
</evidence>
<evidence type="ECO:0000259" key="5">
    <source>
        <dbReference type="PROSITE" id="PS51059"/>
    </source>
</evidence>
<protein>
    <recommendedName>
        <fullName evidence="4">Poly [ADP-ribose] polymerase</fullName>
        <shortName evidence="4">PARP</shortName>
        <ecNumber evidence="4">2.4.2.-</ecNumber>
    </recommendedName>
</protein>
<accession>A0AA36E2B6</accession>
<evidence type="ECO:0000313" key="7">
    <source>
        <dbReference type="EMBL" id="CAI9280734.1"/>
    </source>
</evidence>
<keyword evidence="2 4" id="KW-0808">Transferase</keyword>
<dbReference type="SUPFAM" id="SSF56399">
    <property type="entry name" value="ADP-ribosylation"/>
    <property type="match status" value="1"/>
</dbReference>
<dbReference type="PROSITE" id="PS51977">
    <property type="entry name" value="WGR"/>
    <property type="match status" value="1"/>
</dbReference>
<dbReference type="GO" id="GO:0006302">
    <property type="term" value="P:double-strand break repair"/>
    <property type="evidence" value="ECO:0007669"/>
    <property type="project" value="TreeGrafter"/>
</dbReference>
<dbReference type="EMBL" id="OX465080">
    <property type="protein sequence ID" value="CAI9280734.1"/>
    <property type="molecule type" value="Genomic_DNA"/>
</dbReference>
<sequence>MSSSPEAPTTGYMFEKGIYFADLVSKSAQYCFTDKKNPVGLMLLSEVALGEMYELKKSKYMDKPPKRKDSGKGLRKKIPNESKHIKWKDDVVVPCGKSVSSNVKAYGLMYNGYIVYNTDQIIEEDKGSGCYVFWKWGRVSNEKIGGNKLEELSKSDAIQEFKRLFLEKIVNSWEAQEQKKLQKQPGKFYPLEIVFLLPDGQHLAIGSGDTTVRL</sequence>
<gene>
    <name evidence="7" type="ORF">LSALG_LOCUS20469</name>
</gene>
<dbReference type="GO" id="GO:0005730">
    <property type="term" value="C:nucleolus"/>
    <property type="evidence" value="ECO:0007669"/>
    <property type="project" value="TreeGrafter"/>
</dbReference>
<dbReference type="InterPro" id="IPR012317">
    <property type="entry name" value="Poly(ADP-ribose)pol_cat_dom"/>
</dbReference>
<evidence type="ECO:0000313" key="8">
    <source>
        <dbReference type="Proteomes" id="UP001177003"/>
    </source>
</evidence>
<organism evidence="7 8">
    <name type="scientific">Lactuca saligna</name>
    <name type="common">Willowleaf lettuce</name>
    <dbReference type="NCBI Taxonomy" id="75948"/>
    <lineage>
        <taxon>Eukaryota</taxon>
        <taxon>Viridiplantae</taxon>
        <taxon>Streptophyta</taxon>
        <taxon>Embryophyta</taxon>
        <taxon>Tracheophyta</taxon>
        <taxon>Spermatophyta</taxon>
        <taxon>Magnoliopsida</taxon>
        <taxon>eudicotyledons</taxon>
        <taxon>Gunneridae</taxon>
        <taxon>Pentapetalae</taxon>
        <taxon>asterids</taxon>
        <taxon>campanulids</taxon>
        <taxon>Asterales</taxon>
        <taxon>Asteraceae</taxon>
        <taxon>Cichorioideae</taxon>
        <taxon>Cichorieae</taxon>
        <taxon>Lactucinae</taxon>
        <taxon>Lactuca</taxon>
    </lineage>
</organism>
<dbReference type="AlphaFoldDB" id="A0AA36E2B6"/>
<dbReference type="PROSITE" id="PS51059">
    <property type="entry name" value="PARP_CATALYTIC"/>
    <property type="match status" value="1"/>
</dbReference>
<evidence type="ECO:0000256" key="1">
    <source>
        <dbReference type="ARBA" id="ARBA00022676"/>
    </source>
</evidence>
<feature type="domain" description="WGR" evidence="6">
    <location>
        <begin position="82"/>
        <end position="188"/>
    </location>
</feature>
<keyword evidence="1 4" id="KW-0328">Glycosyltransferase</keyword>
<dbReference type="Gene3D" id="3.90.228.10">
    <property type="match status" value="1"/>
</dbReference>
<dbReference type="InterPro" id="IPR008893">
    <property type="entry name" value="WGR_domain"/>
</dbReference>
<proteinExistence type="predicted"/>
<dbReference type="PANTHER" id="PTHR10459">
    <property type="entry name" value="DNA LIGASE"/>
    <property type="match status" value="1"/>
</dbReference>
<dbReference type="InterPro" id="IPR050800">
    <property type="entry name" value="ARTD/PARP"/>
</dbReference>
<evidence type="ECO:0000259" key="6">
    <source>
        <dbReference type="PROSITE" id="PS51977"/>
    </source>
</evidence>
<keyword evidence="3 4" id="KW-0520">NAD</keyword>
<dbReference type="SMART" id="SM00773">
    <property type="entry name" value="WGR"/>
    <property type="match status" value="1"/>
</dbReference>
<dbReference type="Proteomes" id="UP001177003">
    <property type="component" value="Chromosome 4"/>
</dbReference>
<dbReference type="SUPFAM" id="SSF142921">
    <property type="entry name" value="WGR domain-like"/>
    <property type="match status" value="1"/>
</dbReference>